<protein>
    <submittedName>
        <fullName evidence="2">Uncharacterized protein</fullName>
    </submittedName>
</protein>
<feature type="compositionally biased region" description="Basic residues" evidence="1">
    <location>
        <begin position="442"/>
        <end position="451"/>
    </location>
</feature>
<feature type="region of interest" description="Disordered" evidence="1">
    <location>
        <begin position="137"/>
        <end position="156"/>
    </location>
</feature>
<organism evidence="2 3">
    <name type="scientific">Euplotes crassus</name>
    <dbReference type="NCBI Taxonomy" id="5936"/>
    <lineage>
        <taxon>Eukaryota</taxon>
        <taxon>Sar</taxon>
        <taxon>Alveolata</taxon>
        <taxon>Ciliophora</taxon>
        <taxon>Intramacronucleata</taxon>
        <taxon>Spirotrichea</taxon>
        <taxon>Hypotrichia</taxon>
        <taxon>Euplotida</taxon>
        <taxon>Euplotidae</taxon>
        <taxon>Moneuplotes</taxon>
    </lineage>
</organism>
<feature type="compositionally biased region" description="Basic and acidic residues" evidence="1">
    <location>
        <begin position="392"/>
        <end position="416"/>
    </location>
</feature>
<evidence type="ECO:0000313" key="2">
    <source>
        <dbReference type="EMBL" id="CAI2362715.1"/>
    </source>
</evidence>
<feature type="compositionally biased region" description="Basic residues" evidence="1">
    <location>
        <begin position="173"/>
        <end position="189"/>
    </location>
</feature>
<dbReference type="Proteomes" id="UP001295684">
    <property type="component" value="Unassembled WGS sequence"/>
</dbReference>
<feature type="compositionally biased region" description="Polar residues" evidence="1">
    <location>
        <begin position="36"/>
        <end position="48"/>
    </location>
</feature>
<gene>
    <name evidence="2" type="ORF">ECRASSUSDP1_LOCUS4041</name>
</gene>
<evidence type="ECO:0000256" key="1">
    <source>
        <dbReference type="SAM" id="MobiDB-lite"/>
    </source>
</evidence>
<feature type="region of interest" description="Disordered" evidence="1">
    <location>
        <begin position="1"/>
        <end position="61"/>
    </location>
</feature>
<sequence length="557" mass="65168">MTENQRYSKKKKHLVSNNTHRNANVGQHSGGEFKAGSTTPSKDLNNSVLMREGPETDPYDMIEGIKPGVKEAIERSLGKIGTKISTQIKAGSRNFSKIDLPVPTFKTSLTQNLQIKRSSVIQAQICNFKTSFNSRNNSCAHRSQSRPPQLNLNLSTSKTPTVIPVTTTSNKTLPRRRPKIKSNSRHLKQLKKEQRRKELEEEAKRLERLKRIEHIQNLRQRIKNCMESREKEIAKRNDEIKTRTKEMCNYTPLYKKIEKETNLPLIPFGKESYKKISHSPDIAHEKEVIMKIKQDHKPVRLKEIKQFTKKMDGLCKRLTKNLSEERKKKQTPIDVSKYSTKLHKKVLERDKLHKLLEESEERKKLDLIDKKKRFSKLIADTCKPKISKKKKMEIQERLGHSTSKDRSEKKTNRTENKLQSYSVKNKDSQKITSCEISETPKKPRKKTKRKECKAAKLPDRFTVIMPSKHVEQNVDYLSQLRRKREKQEQSDNFPKGYMAKMKRMMKDTRQMINCLDEETLRKEQKANMINDETSINEANKIWMENIQAKIAYIDTQF</sequence>
<dbReference type="EMBL" id="CAMPGE010003868">
    <property type="protein sequence ID" value="CAI2362715.1"/>
    <property type="molecule type" value="Genomic_DNA"/>
</dbReference>
<accession>A0AAD1X9V0</accession>
<evidence type="ECO:0000313" key="3">
    <source>
        <dbReference type="Proteomes" id="UP001295684"/>
    </source>
</evidence>
<reference evidence="2" key="1">
    <citation type="submission" date="2023-07" db="EMBL/GenBank/DDBJ databases">
        <authorList>
            <consortium name="AG Swart"/>
            <person name="Singh M."/>
            <person name="Singh A."/>
            <person name="Seah K."/>
            <person name="Emmerich C."/>
        </authorList>
    </citation>
    <scope>NUCLEOTIDE SEQUENCE</scope>
    <source>
        <strain evidence="2">DP1</strain>
    </source>
</reference>
<name>A0AAD1X9V0_EUPCR</name>
<comment type="caution">
    <text evidence="2">The sequence shown here is derived from an EMBL/GenBank/DDBJ whole genome shotgun (WGS) entry which is preliminary data.</text>
</comment>
<feature type="region of interest" description="Disordered" evidence="1">
    <location>
        <begin position="172"/>
        <end position="196"/>
    </location>
</feature>
<feature type="region of interest" description="Disordered" evidence="1">
    <location>
        <begin position="388"/>
        <end position="453"/>
    </location>
</feature>
<feature type="compositionally biased region" description="Polar residues" evidence="1">
    <location>
        <begin position="15"/>
        <end position="27"/>
    </location>
</feature>
<dbReference type="AlphaFoldDB" id="A0AAD1X9V0"/>
<proteinExistence type="predicted"/>
<keyword evidence="3" id="KW-1185">Reference proteome</keyword>